<dbReference type="RefSeq" id="WP_074240843.1">
    <property type="nucleotide sequence ID" value="NZ_FSRA01000002.1"/>
</dbReference>
<dbReference type="STRING" id="536979.SAMN04488055_3628"/>
<proteinExistence type="predicted"/>
<dbReference type="OrthoDB" id="2575320at2"/>
<organism evidence="1 2">
    <name type="scientific">Chitinophaga niabensis</name>
    <dbReference type="NCBI Taxonomy" id="536979"/>
    <lineage>
        <taxon>Bacteria</taxon>
        <taxon>Pseudomonadati</taxon>
        <taxon>Bacteroidota</taxon>
        <taxon>Chitinophagia</taxon>
        <taxon>Chitinophagales</taxon>
        <taxon>Chitinophagaceae</taxon>
        <taxon>Chitinophaga</taxon>
    </lineage>
</organism>
<gene>
    <name evidence="1" type="ORF">SAMN04488055_3628</name>
</gene>
<accession>A0A1N6J4R7</accession>
<sequence length="200" mass="23053">MNQYQLDSKELSIVTDADWLLHKNRIIEKVFQLFGALQLAMAADRVISAFPVEGAFSPKISKGENYQGLPYVILDYPRLFSRDNIFACRTFFWWGRFFSTTVHLGGEYLVPHRATLLASQALLAAEHWSVCIQDDPWQHHFEANNFLPITSLSPEHWESIVQKSFVKLAKRYELQDWEKIIDKAVAAYAPLLELLNRGPV</sequence>
<keyword evidence="2" id="KW-1185">Reference proteome</keyword>
<protein>
    <submittedName>
        <fullName evidence="1">Uncharacterized protein</fullName>
    </submittedName>
</protein>
<dbReference type="EMBL" id="FSRA01000002">
    <property type="protein sequence ID" value="SIO39245.1"/>
    <property type="molecule type" value="Genomic_DNA"/>
</dbReference>
<evidence type="ECO:0000313" key="1">
    <source>
        <dbReference type="EMBL" id="SIO39245.1"/>
    </source>
</evidence>
<reference evidence="1 2" key="1">
    <citation type="submission" date="2016-11" db="EMBL/GenBank/DDBJ databases">
        <authorList>
            <person name="Jaros S."/>
            <person name="Januszkiewicz K."/>
            <person name="Wedrychowicz H."/>
        </authorList>
    </citation>
    <scope>NUCLEOTIDE SEQUENCE [LARGE SCALE GENOMIC DNA]</scope>
    <source>
        <strain evidence="1 2">DSM 24787</strain>
    </source>
</reference>
<evidence type="ECO:0000313" key="2">
    <source>
        <dbReference type="Proteomes" id="UP000185003"/>
    </source>
</evidence>
<dbReference type="Proteomes" id="UP000185003">
    <property type="component" value="Unassembled WGS sequence"/>
</dbReference>
<dbReference type="AlphaFoldDB" id="A0A1N6J4R7"/>
<name>A0A1N6J4R7_9BACT</name>